<protein>
    <recommendedName>
        <fullName evidence="4">Secreted protein</fullName>
    </recommendedName>
</protein>
<dbReference type="OrthoDB" id="4321110at2"/>
<feature type="signal peptide" evidence="1">
    <location>
        <begin position="1"/>
        <end position="32"/>
    </location>
</feature>
<proteinExistence type="predicted"/>
<keyword evidence="3" id="KW-1185">Reference proteome</keyword>
<gene>
    <name evidence="2" type="ORF">DY218_11130</name>
</gene>
<evidence type="ECO:0000313" key="2">
    <source>
        <dbReference type="EMBL" id="RFU86679.1"/>
    </source>
</evidence>
<feature type="chain" id="PRO_5016786734" description="Secreted protein" evidence="1">
    <location>
        <begin position="33"/>
        <end position="126"/>
    </location>
</feature>
<evidence type="ECO:0000256" key="1">
    <source>
        <dbReference type="SAM" id="SignalP"/>
    </source>
</evidence>
<dbReference type="Proteomes" id="UP000263094">
    <property type="component" value="Unassembled WGS sequence"/>
</dbReference>
<organism evidence="2 3">
    <name type="scientific">Streptomyces triticagri</name>
    <dbReference type="NCBI Taxonomy" id="2293568"/>
    <lineage>
        <taxon>Bacteria</taxon>
        <taxon>Bacillati</taxon>
        <taxon>Actinomycetota</taxon>
        <taxon>Actinomycetes</taxon>
        <taxon>Kitasatosporales</taxon>
        <taxon>Streptomycetaceae</taxon>
        <taxon>Streptomyces</taxon>
    </lineage>
</organism>
<comment type="caution">
    <text evidence="2">The sequence shown here is derived from an EMBL/GenBank/DDBJ whole genome shotgun (WGS) entry which is preliminary data.</text>
</comment>
<accession>A0A372M753</accession>
<evidence type="ECO:0000313" key="3">
    <source>
        <dbReference type="Proteomes" id="UP000263094"/>
    </source>
</evidence>
<evidence type="ECO:0008006" key="4">
    <source>
        <dbReference type="Google" id="ProtNLM"/>
    </source>
</evidence>
<reference evidence="2 3" key="1">
    <citation type="submission" date="2018-08" db="EMBL/GenBank/DDBJ databases">
        <title>Isolation, diversity and antifungal activity of Actinobacteria from wheat.</title>
        <authorList>
            <person name="Han C."/>
        </authorList>
    </citation>
    <scope>NUCLEOTIDE SEQUENCE [LARGE SCALE GENOMIC DNA]</scope>
    <source>
        <strain evidence="2 3">NEAU-YY421</strain>
    </source>
</reference>
<sequence>MGGRRRWGVGVGTLVAGLLLALAGPAGGEAHAAACAGHKARKLSFSTGTVHVYRKSGFVCATAHAAKPGKARHMSVSVQARGHRAVKNAGTFKKYAGPVNVHAGKRCVRIKATIGGGSYNSGWILC</sequence>
<name>A0A372M753_9ACTN</name>
<dbReference type="AlphaFoldDB" id="A0A372M753"/>
<dbReference type="EMBL" id="QUAK01000062">
    <property type="protein sequence ID" value="RFU86679.1"/>
    <property type="molecule type" value="Genomic_DNA"/>
</dbReference>
<keyword evidence="1" id="KW-0732">Signal</keyword>